<evidence type="ECO:0000256" key="10">
    <source>
        <dbReference type="ARBA" id="ARBA00034740"/>
    </source>
</evidence>
<proteinExistence type="inferred from homology"/>
<evidence type="ECO:0000256" key="8">
    <source>
        <dbReference type="ARBA" id="ARBA00030145"/>
    </source>
</evidence>
<keyword evidence="6" id="KW-0010">Activator</keyword>
<feature type="compositionally biased region" description="Basic and acidic residues" evidence="11">
    <location>
        <begin position="325"/>
        <end position="341"/>
    </location>
</feature>
<name>U3UBJ9_9POXV</name>
<evidence type="ECO:0000256" key="5">
    <source>
        <dbReference type="ARBA" id="ARBA00023015"/>
    </source>
</evidence>
<comment type="subunit">
    <text evidence="2">Heterodimer of a 45 kDa (A23R) and a 32 kDa (A8R) subunit to form the virus intermediate transcription factor (VITF)-3.</text>
</comment>
<feature type="region of interest" description="Disordered" evidence="11">
    <location>
        <begin position="312"/>
        <end position="368"/>
    </location>
</feature>
<feature type="compositionally biased region" description="Acidic residues" evidence="11">
    <location>
        <begin position="359"/>
        <end position="368"/>
    </location>
</feature>
<keyword evidence="4" id="KW-0244">Early protein</keyword>
<dbReference type="OrthoDB" id="7730at10239"/>
<dbReference type="EMBL" id="HE601899">
    <property type="protein sequence ID" value="CCD83279.1"/>
    <property type="molecule type" value="Genomic_DNA"/>
</dbReference>
<dbReference type="Pfam" id="PF04745">
    <property type="entry name" value="Pox_A8"/>
    <property type="match status" value="1"/>
</dbReference>
<dbReference type="Proteomes" id="UP000144311">
    <property type="component" value="Segment"/>
</dbReference>
<evidence type="ECO:0000313" key="13">
    <source>
        <dbReference type="Proteomes" id="UP000144311"/>
    </source>
</evidence>
<dbReference type="GeneID" id="18158345"/>
<keyword evidence="7" id="KW-0804">Transcription</keyword>
<evidence type="ECO:0000256" key="4">
    <source>
        <dbReference type="ARBA" id="ARBA00022518"/>
    </source>
</evidence>
<evidence type="ECO:0000256" key="3">
    <source>
        <dbReference type="ARBA" id="ARBA00015634"/>
    </source>
</evidence>
<evidence type="ECO:0000256" key="7">
    <source>
        <dbReference type="ARBA" id="ARBA00023163"/>
    </source>
</evidence>
<dbReference type="RefSeq" id="YP_008658521.1">
    <property type="nucleotide sequence ID" value="NC_022563.1"/>
</dbReference>
<comment type="function">
    <text evidence="1">Acts with RNA polymerase to initiate transcription from intermediate gene promoters.</text>
</comment>
<reference evidence="12 13" key="2">
    <citation type="submission" date="2013-10" db="EMBL/GenBank/DDBJ databases">
        <title>The genome of epidemic Squirrel Poxvirus reveals novel virulence genes.</title>
        <authorList>
            <person name="Darby A.C."/>
            <person name="McInnes C.J."/>
            <person name="Kjaer K.H."/>
            <person name="Wood A.R."/>
            <person name="Hughes M."/>
            <person name="Martensen P.M."/>
            <person name="Radford A.D."/>
            <person name="Hall N."/>
            <person name="Chantrey J."/>
        </authorList>
    </citation>
    <scope>NUCLEOTIDE SEQUENCE [LARGE SCALE GENOMIC DNA]</scope>
    <source>
        <strain evidence="12">Red squirrel UK</strain>
    </source>
</reference>
<evidence type="ECO:0000256" key="9">
    <source>
        <dbReference type="ARBA" id="ARBA00030405"/>
    </source>
</evidence>
<dbReference type="InterPro" id="IPR006834">
    <property type="entry name" value="Pox_A8"/>
</dbReference>
<sequence length="368" mass="41415">MFGQTGAGDLDRGLVFEPVPDMQLEAALELGDVGVEDTRASARENPSFVLRSRRVFPHRTKDDERKLALGFFLPRLYFLSHREIRYLFSCVDAVKHVSITKKNNVIVAPYITLLAMAARGYRLTDTMLERFFPELHSEHSKKFRFEAQVRVIQEKLGYAQGNYHVYEFEHYYATVALVLRGPASVPIFDTRAESAVVISLSEITYRIYFMHLRSDAAQWSVSTAAIVNQMINTVLVTVYELMARAAAEGRELRCALAREHEFPFGMLLERLPALARLVEDLRRARSCRVGRRDRETLLGFCRLVGGRGPAPGLGVGRVDEDEPQDQVHQHADQGPHDRHGEGVGAQPLLAEVEEHVAGDVDDAVGDLE</sequence>
<keyword evidence="5" id="KW-0805">Transcription regulation</keyword>
<evidence type="ECO:0000256" key="11">
    <source>
        <dbReference type="SAM" id="MobiDB-lite"/>
    </source>
</evidence>
<keyword evidence="13" id="KW-1185">Reference proteome</keyword>
<evidence type="ECO:0000256" key="2">
    <source>
        <dbReference type="ARBA" id="ARBA00011528"/>
    </source>
</evidence>
<gene>
    <name evidence="12" type="primary">A8R</name>
    <name evidence="12" type="ORF">SQPV_0960</name>
</gene>
<reference evidence="12 13" key="1">
    <citation type="submission" date="2011-10" db="EMBL/GenBank/DDBJ databases">
        <authorList>
            <person name="Darby A."/>
        </authorList>
    </citation>
    <scope>NUCLEOTIDE SEQUENCE [LARGE SCALE GENOMIC DNA]</scope>
    <source>
        <strain evidence="12">Red squirrel UK</strain>
    </source>
</reference>
<organism evidence="12 13">
    <name type="scientific">Squirrelpox virus</name>
    <dbReference type="NCBI Taxonomy" id="240426"/>
    <lineage>
        <taxon>Viruses</taxon>
        <taxon>Varidnaviria</taxon>
        <taxon>Bamfordvirae</taxon>
        <taxon>Nucleocytoviricota</taxon>
        <taxon>Pokkesviricetes</taxon>
        <taxon>Chitovirales</taxon>
        <taxon>Poxviridae</taxon>
        <taxon>Chordopoxvirinae</taxon>
        <taxon>Sciuripoxvirus</taxon>
        <taxon>Sciuripoxvirus squirrelpox</taxon>
    </lineage>
</organism>
<evidence type="ECO:0000256" key="6">
    <source>
        <dbReference type="ARBA" id="ARBA00023159"/>
    </source>
</evidence>
<protein>
    <recommendedName>
        <fullName evidence="3">Intermediate transcription factor 3 small subunit</fullName>
    </recommendedName>
    <alternativeName>
        <fullName evidence="9">VITF-3 32 kDa subunit</fullName>
    </alternativeName>
    <alternativeName>
        <fullName evidence="8">VITF-3 small subunit</fullName>
    </alternativeName>
</protein>
<accession>U3UBJ9</accession>
<evidence type="ECO:0000313" key="12">
    <source>
        <dbReference type="EMBL" id="CCD83279.1"/>
    </source>
</evidence>
<comment type="similarity">
    <text evidence="10">Belongs to the orthopoxvirus OPG134 family.</text>
</comment>
<dbReference type="KEGG" id="vg:18158345"/>
<evidence type="ECO:0000256" key="1">
    <source>
        <dbReference type="ARBA" id="ARBA00003344"/>
    </source>
</evidence>